<evidence type="ECO:0000313" key="9">
    <source>
        <dbReference type="EMBL" id="KAK0741310.1"/>
    </source>
</evidence>
<dbReference type="InterPro" id="IPR001138">
    <property type="entry name" value="Zn2Cys6_DnaBD"/>
</dbReference>
<dbReference type="InterPro" id="IPR036864">
    <property type="entry name" value="Zn2-C6_fun-type_DNA-bd_sf"/>
</dbReference>
<reference evidence="9" key="1">
    <citation type="submission" date="2023-06" db="EMBL/GenBank/DDBJ databases">
        <title>Genome-scale phylogeny and comparative genomics of the fungal order Sordariales.</title>
        <authorList>
            <consortium name="Lawrence Berkeley National Laboratory"/>
            <person name="Hensen N."/>
            <person name="Bonometti L."/>
            <person name="Westerberg I."/>
            <person name="Brannstrom I.O."/>
            <person name="Guillou S."/>
            <person name="Cros-Aarteil S."/>
            <person name="Calhoun S."/>
            <person name="Haridas S."/>
            <person name="Kuo A."/>
            <person name="Mondo S."/>
            <person name="Pangilinan J."/>
            <person name="Riley R."/>
            <person name="LaButti K."/>
            <person name="Andreopoulos B."/>
            <person name="Lipzen A."/>
            <person name="Chen C."/>
            <person name="Yanf M."/>
            <person name="Daum C."/>
            <person name="Ng V."/>
            <person name="Clum A."/>
            <person name="Steindorff A."/>
            <person name="Ohm R."/>
            <person name="Martin F."/>
            <person name="Silar P."/>
            <person name="Natvig D."/>
            <person name="Lalanne C."/>
            <person name="Gautier V."/>
            <person name="Ament-velasquez S.L."/>
            <person name="Kruys A."/>
            <person name="Hutchinson M.I."/>
            <person name="Powell A.J."/>
            <person name="Barry K."/>
            <person name="Miller A.N."/>
            <person name="Grigoriev I.V."/>
            <person name="Debuchy R."/>
            <person name="Gladieux P."/>
            <person name="Thoren M.H."/>
            <person name="Johannesson H."/>
        </authorList>
    </citation>
    <scope>NUCLEOTIDE SEQUENCE</scope>
    <source>
        <strain evidence="9">SMH3187-1</strain>
    </source>
</reference>
<dbReference type="Pfam" id="PF11951">
    <property type="entry name" value="Fungal_trans_2"/>
    <property type="match status" value="1"/>
</dbReference>
<dbReference type="PANTHER" id="PTHR37534">
    <property type="entry name" value="TRANSCRIPTIONAL ACTIVATOR PROTEIN UGA3"/>
    <property type="match status" value="1"/>
</dbReference>
<dbReference type="CDD" id="cd00067">
    <property type="entry name" value="GAL4"/>
    <property type="match status" value="1"/>
</dbReference>
<evidence type="ECO:0000256" key="2">
    <source>
        <dbReference type="ARBA" id="ARBA00022833"/>
    </source>
</evidence>
<dbReference type="SMART" id="SM00066">
    <property type="entry name" value="GAL4"/>
    <property type="match status" value="1"/>
</dbReference>
<evidence type="ECO:0000313" key="10">
    <source>
        <dbReference type="Proteomes" id="UP001172155"/>
    </source>
</evidence>
<dbReference type="GO" id="GO:0000976">
    <property type="term" value="F:transcription cis-regulatory region binding"/>
    <property type="evidence" value="ECO:0007669"/>
    <property type="project" value="TreeGrafter"/>
</dbReference>
<organism evidence="9 10">
    <name type="scientific">Schizothecium vesticola</name>
    <dbReference type="NCBI Taxonomy" id="314040"/>
    <lineage>
        <taxon>Eukaryota</taxon>
        <taxon>Fungi</taxon>
        <taxon>Dikarya</taxon>
        <taxon>Ascomycota</taxon>
        <taxon>Pezizomycotina</taxon>
        <taxon>Sordariomycetes</taxon>
        <taxon>Sordariomycetidae</taxon>
        <taxon>Sordariales</taxon>
        <taxon>Schizotheciaceae</taxon>
        <taxon>Schizothecium</taxon>
    </lineage>
</organism>
<evidence type="ECO:0000256" key="7">
    <source>
        <dbReference type="SAM" id="MobiDB-lite"/>
    </source>
</evidence>
<dbReference type="EMBL" id="JAUKUD010000006">
    <property type="protein sequence ID" value="KAK0741310.1"/>
    <property type="molecule type" value="Genomic_DNA"/>
</dbReference>
<dbReference type="Gene3D" id="4.10.240.10">
    <property type="entry name" value="Zn(2)-C6 fungal-type DNA-binding domain"/>
    <property type="match status" value="1"/>
</dbReference>
<keyword evidence="2" id="KW-0862">Zinc</keyword>
<dbReference type="Pfam" id="PF00172">
    <property type="entry name" value="Zn_clus"/>
    <property type="match status" value="1"/>
</dbReference>
<proteinExistence type="predicted"/>
<dbReference type="GO" id="GO:0000981">
    <property type="term" value="F:DNA-binding transcription factor activity, RNA polymerase II-specific"/>
    <property type="evidence" value="ECO:0007669"/>
    <property type="project" value="InterPro"/>
</dbReference>
<dbReference type="SUPFAM" id="SSF57701">
    <property type="entry name" value="Zn2/Cys6 DNA-binding domain"/>
    <property type="match status" value="1"/>
</dbReference>
<keyword evidence="3" id="KW-0805">Transcription regulation</keyword>
<feature type="domain" description="Zn(2)-C6 fungal-type" evidence="8">
    <location>
        <begin position="7"/>
        <end position="35"/>
    </location>
</feature>
<feature type="region of interest" description="Disordered" evidence="7">
    <location>
        <begin position="55"/>
        <end position="82"/>
    </location>
</feature>
<keyword evidence="6" id="KW-0539">Nucleus</keyword>
<comment type="subcellular location">
    <subcellularLocation>
        <location evidence="1">Nucleus</location>
    </subcellularLocation>
</comment>
<accession>A0AA40EL30</accession>
<dbReference type="GO" id="GO:0005634">
    <property type="term" value="C:nucleus"/>
    <property type="evidence" value="ECO:0007669"/>
    <property type="project" value="UniProtKB-SubCell"/>
</dbReference>
<sequence length="515" mass="57507">MEGKTKQCWECHRRRLVCDVTHPECRKCQARGVDCPGYNNLKPVRWVQPQQVNYKKQPLRKGENPKHSRKTTAAQALVPQSLKTSRETNELFEGIEYYNLQICPDLMAAGIGGPQSPFFLPLVAISSFPRGSLQSLVFVALCHRLLQSIDRPATEKAVLVTRMHQHRGESIKALAVMLDKPENHTSDAALASVVTLMMAEIQCAYSPDWQHHVNGAATIIKIRGGLGNLVSTRLYLRHLLRYYVIVDVLGCTTSPNTGLDVTRSQVEMINILPVLYGNGLDSCFPCPPGLFIEIIRVNHLRAQLESAPTSSEKQCTALPEADRLSAAMDILRRIKTYPVDQWATEIAFHASFPPPGVEGSGVMPGFGGWLSMAHIFQCAVAIYCICSLFSEAGSSGGAVDSDKYCPDDIEPFESWDVLADARKTCLTMLLRELRNVRDFPQLRKFVLWPLVVAGIASADEMTKKFVLEELAWISRAVGIAAPLVAREFLQQRAWSLGLRRRKWADLFDRPYLFAV</sequence>
<keyword evidence="10" id="KW-1185">Reference proteome</keyword>
<evidence type="ECO:0000256" key="6">
    <source>
        <dbReference type="ARBA" id="ARBA00023242"/>
    </source>
</evidence>
<evidence type="ECO:0000259" key="8">
    <source>
        <dbReference type="PROSITE" id="PS50048"/>
    </source>
</evidence>
<dbReference type="PANTHER" id="PTHR37534:SF48">
    <property type="entry name" value="FINGER DOMAIN PROTEIN, PUTATIVE-RELATED"/>
    <property type="match status" value="1"/>
</dbReference>
<keyword evidence="5" id="KW-0804">Transcription</keyword>
<dbReference type="GO" id="GO:0008270">
    <property type="term" value="F:zinc ion binding"/>
    <property type="evidence" value="ECO:0007669"/>
    <property type="project" value="InterPro"/>
</dbReference>
<comment type="caution">
    <text evidence="9">The sequence shown here is derived from an EMBL/GenBank/DDBJ whole genome shotgun (WGS) entry which is preliminary data.</text>
</comment>
<protein>
    <submittedName>
        <fullName evidence="9">Fungal-specific transcription factor domain-containing protein</fullName>
    </submittedName>
</protein>
<dbReference type="InterPro" id="IPR021858">
    <property type="entry name" value="Fun_TF"/>
</dbReference>
<evidence type="ECO:0000256" key="5">
    <source>
        <dbReference type="ARBA" id="ARBA00023163"/>
    </source>
</evidence>
<dbReference type="PROSITE" id="PS50048">
    <property type="entry name" value="ZN2_CY6_FUNGAL_2"/>
    <property type="match status" value="1"/>
</dbReference>
<evidence type="ECO:0000256" key="3">
    <source>
        <dbReference type="ARBA" id="ARBA00023015"/>
    </source>
</evidence>
<keyword evidence="4" id="KW-0238">DNA-binding</keyword>
<gene>
    <name evidence="9" type="ORF">B0T18DRAFT_228620</name>
</gene>
<evidence type="ECO:0000256" key="4">
    <source>
        <dbReference type="ARBA" id="ARBA00023125"/>
    </source>
</evidence>
<evidence type="ECO:0000256" key="1">
    <source>
        <dbReference type="ARBA" id="ARBA00004123"/>
    </source>
</evidence>
<dbReference type="Proteomes" id="UP001172155">
    <property type="component" value="Unassembled WGS sequence"/>
</dbReference>
<name>A0AA40EL30_9PEZI</name>
<dbReference type="AlphaFoldDB" id="A0AA40EL30"/>
<dbReference type="GO" id="GO:0045944">
    <property type="term" value="P:positive regulation of transcription by RNA polymerase II"/>
    <property type="evidence" value="ECO:0007669"/>
    <property type="project" value="TreeGrafter"/>
</dbReference>